<evidence type="ECO:0000313" key="1">
    <source>
        <dbReference type="EMBL" id="WZK90032.1"/>
    </source>
</evidence>
<dbReference type="EMBL" id="CP123584">
    <property type="protein sequence ID" value="WZK90032.1"/>
    <property type="molecule type" value="Genomic_DNA"/>
</dbReference>
<accession>A0ABZ2XXK0</accession>
<proteinExistence type="predicted"/>
<protein>
    <recommendedName>
        <fullName evidence="3">Outer membrane surface antigen</fullName>
    </recommendedName>
</protein>
<evidence type="ECO:0008006" key="3">
    <source>
        <dbReference type="Google" id="ProtNLM"/>
    </source>
</evidence>
<gene>
    <name evidence="1" type="ORF">QEZ52_05660</name>
</gene>
<sequence length="118" mass="12344">MKRLAVAMIMSLAVFGLPEVGTAKSLSRMLATSGLSPEDLDAMGVASRSLYAAAGTAIGATATWNNPKTGSHGVVKLEKRSGSCATLLHSTYPNGREQGLPLRTRQCQGADGTWQLQP</sequence>
<reference evidence="1 2" key="1">
    <citation type="submission" date="2023-04" db="EMBL/GenBank/DDBJ databases">
        <title>Complete genome sequence of Alisedimentitalea scapharcae.</title>
        <authorList>
            <person name="Rong J.-C."/>
            <person name="Yi M.-L."/>
            <person name="Zhao Q."/>
        </authorList>
    </citation>
    <scope>NUCLEOTIDE SEQUENCE [LARGE SCALE GENOMIC DNA]</scope>
    <source>
        <strain evidence="1 2">KCTC 42119</strain>
    </source>
</reference>
<dbReference type="RefSeq" id="WP_406648540.1">
    <property type="nucleotide sequence ID" value="NZ_CP123584.1"/>
</dbReference>
<organism evidence="1 2">
    <name type="scientific">Aliisedimentitalea scapharcae</name>
    <dbReference type="NCBI Taxonomy" id="1524259"/>
    <lineage>
        <taxon>Bacteria</taxon>
        <taxon>Pseudomonadati</taxon>
        <taxon>Pseudomonadota</taxon>
        <taxon>Alphaproteobacteria</taxon>
        <taxon>Rhodobacterales</taxon>
        <taxon>Roseobacteraceae</taxon>
        <taxon>Aliisedimentitalea</taxon>
    </lineage>
</organism>
<name>A0ABZ2XXK0_9RHOB</name>
<dbReference type="Proteomes" id="UP001623232">
    <property type="component" value="Chromosome"/>
</dbReference>
<evidence type="ECO:0000313" key="2">
    <source>
        <dbReference type="Proteomes" id="UP001623232"/>
    </source>
</evidence>
<keyword evidence="2" id="KW-1185">Reference proteome</keyword>